<name>A0A9X1LPH1_9MICO</name>
<keyword evidence="3" id="KW-0560">Oxidoreductase</keyword>
<dbReference type="SUPFAM" id="SSF52218">
    <property type="entry name" value="Flavoproteins"/>
    <property type="match status" value="1"/>
</dbReference>
<dbReference type="PANTHER" id="PTHR43408">
    <property type="entry name" value="FMN REDUCTASE (NADPH)"/>
    <property type="match status" value="1"/>
</dbReference>
<dbReference type="PANTHER" id="PTHR43408:SF2">
    <property type="entry name" value="FMN REDUCTASE (NADPH)"/>
    <property type="match status" value="1"/>
</dbReference>
<dbReference type="InterPro" id="IPR051814">
    <property type="entry name" value="NAD(P)H-dep_FMN_reductase"/>
</dbReference>
<dbReference type="InterPro" id="IPR019912">
    <property type="entry name" value="FMN_Rdtase_MsuE-like"/>
</dbReference>
<dbReference type="AlphaFoldDB" id="A0A9X1LPH1"/>
<dbReference type="Proteomes" id="UP001139289">
    <property type="component" value="Unassembled WGS sequence"/>
</dbReference>
<accession>A0A9X1LPH1</accession>
<keyword evidence="6" id="KW-1185">Reference proteome</keyword>
<evidence type="ECO:0000259" key="4">
    <source>
        <dbReference type="Pfam" id="PF03358"/>
    </source>
</evidence>
<dbReference type="InterPro" id="IPR005025">
    <property type="entry name" value="FMN_Rdtase-like_dom"/>
</dbReference>
<dbReference type="NCBIfam" id="TIGR03566">
    <property type="entry name" value="FMN_reduc_MsuE"/>
    <property type="match status" value="1"/>
</dbReference>
<keyword evidence="1" id="KW-0285">Flavoprotein</keyword>
<evidence type="ECO:0000313" key="5">
    <source>
        <dbReference type="EMBL" id="MCC2029677.1"/>
    </source>
</evidence>
<evidence type="ECO:0000313" key="6">
    <source>
        <dbReference type="Proteomes" id="UP001139289"/>
    </source>
</evidence>
<evidence type="ECO:0000256" key="3">
    <source>
        <dbReference type="ARBA" id="ARBA00023002"/>
    </source>
</evidence>
<comment type="caution">
    <text evidence="5">The sequence shown here is derived from an EMBL/GenBank/DDBJ whole genome shotgun (WGS) entry which is preliminary data.</text>
</comment>
<dbReference type="GO" id="GO:0016491">
    <property type="term" value="F:oxidoreductase activity"/>
    <property type="evidence" value="ECO:0007669"/>
    <property type="project" value="UniProtKB-KW"/>
</dbReference>
<sequence length="194" mass="20341">MSSPLRVVTVNGSYSAPSKTGALLELVTTTLADHFDLDVTRVEVSTLGPGFTSALERTALSPEALAAVEAVEQADLVVAGTPVFRGSYTGLFKHFFDMVDQYALANHPVLLVATGGGERHALVLEHQLRPLFGFFQAATAPVGIYASTGDFDGTTILNPKIYSRIDTALGDLKPRLQAAIAADTDAHAVAATAA</sequence>
<evidence type="ECO:0000256" key="2">
    <source>
        <dbReference type="ARBA" id="ARBA00022643"/>
    </source>
</evidence>
<evidence type="ECO:0000256" key="1">
    <source>
        <dbReference type="ARBA" id="ARBA00022630"/>
    </source>
</evidence>
<feature type="domain" description="NADPH-dependent FMN reductase-like" evidence="4">
    <location>
        <begin position="6"/>
        <end position="147"/>
    </location>
</feature>
<protein>
    <submittedName>
        <fullName evidence="5">FMN reductase</fullName>
    </submittedName>
</protein>
<reference evidence="5" key="1">
    <citation type="submission" date="2021-04" db="EMBL/GenBank/DDBJ databases">
        <title>Microbacterium tenobrionis sp. nov. and Microbacterium allomyrinae sp. nov., isolated from larvae of Tenobrio molitor and Allomyrina dichotoma, respectively.</title>
        <authorList>
            <person name="Lee S.D."/>
        </authorList>
    </citation>
    <scope>NUCLEOTIDE SEQUENCE</scope>
    <source>
        <strain evidence="5">YMB-B2</strain>
    </source>
</reference>
<dbReference type="Pfam" id="PF03358">
    <property type="entry name" value="FMN_red"/>
    <property type="match status" value="1"/>
</dbReference>
<dbReference type="InterPro" id="IPR029039">
    <property type="entry name" value="Flavoprotein-like_sf"/>
</dbReference>
<organism evidence="5 6">
    <name type="scientific">Microbacterium tenebrionis</name>
    <dbReference type="NCBI Taxonomy" id="2830665"/>
    <lineage>
        <taxon>Bacteria</taxon>
        <taxon>Bacillati</taxon>
        <taxon>Actinomycetota</taxon>
        <taxon>Actinomycetes</taxon>
        <taxon>Micrococcales</taxon>
        <taxon>Microbacteriaceae</taxon>
        <taxon>Microbacterium</taxon>
    </lineage>
</organism>
<dbReference type="EMBL" id="JAGTTM010000003">
    <property type="protein sequence ID" value="MCC2029677.1"/>
    <property type="molecule type" value="Genomic_DNA"/>
</dbReference>
<dbReference type="Gene3D" id="3.40.50.360">
    <property type="match status" value="1"/>
</dbReference>
<keyword evidence="2" id="KW-0288">FMN</keyword>
<gene>
    <name evidence="5" type="primary">msuE</name>
    <name evidence="5" type="ORF">KEC56_09120</name>
</gene>
<proteinExistence type="predicted"/>